<dbReference type="EMBL" id="MTBM01000002">
    <property type="protein sequence ID" value="OSI11278.1"/>
    <property type="molecule type" value="Genomic_DNA"/>
</dbReference>
<organism evidence="3 5">
    <name type="scientific">Neisseria zoodegmatis</name>
    <dbReference type="NCBI Taxonomy" id="326523"/>
    <lineage>
        <taxon>Bacteria</taxon>
        <taxon>Pseudomonadati</taxon>
        <taxon>Pseudomonadota</taxon>
        <taxon>Betaproteobacteria</taxon>
        <taxon>Neisseriales</taxon>
        <taxon>Neisseriaceae</taxon>
        <taxon>Neisseria</taxon>
    </lineage>
</organism>
<dbReference type="RefSeq" id="WP_085362874.1">
    <property type="nucleotide sequence ID" value="NZ_LT906434.1"/>
</dbReference>
<keyword evidence="1" id="KW-0812">Transmembrane</keyword>
<protein>
    <submittedName>
        <fullName evidence="3">Uncharacterized protein</fullName>
    </submittedName>
</protein>
<keyword evidence="4" id="KW-1185">Reference proteome</keyword>
<accession>A0AB38DST0</accession>
<proteinExistence type="predicted"/>
<evidence type="ECO:0000313" key="2">
    <source>
        <dbReference type="EMBL" id="OSI11278.1"/>
    </source>
</evidence>
<dbReference type="Proteomes" id="UP000193466">
    <property type="component" value="Unassembled WGS sequence"/>
</dbReference>
<reference evidence="2 4" key="1">
    <citation type="submission" date="2017-01" db="EMBL/GenBank/DDBJ databases">
        <authorList>
            <person name="Wolfgang W.J."/>
            <person name="Cole J."/>
            <person name="Wroblewski D."/>
            <person name="Mcginnis J."/>
            <person name="Musser K.A."/>
        </authorList>
    </citation>
    <scope>NUCLEOTIDE SEQUENCE [LARGE SCALE GENOMIC DNA]</scope>
    <source>
        <strain evidence="2 4">DSM 21643</strain>
    </source>
</reference>
<evidence type="ECO:0000313" key="3">
    <source>
        <dbReference type="EMBL" id="SNU80418.1"/>
    </source>
</evidence>
<evidence type="ECO:0000256" key="1">
    <source>
        <dbReference type="SAM" id="Phobius"/>
    </source>
</evidence>
<gene>
    <name evidence="2" type="ORF">BWD10_02505</name>
    <name evidence="3" type="ORF">SAMEA4504057_01941</name>
</gene>
<sequence length="347" mass="39931">MIPFTFHPLVVLILLVCHFAILVLLVWIVLLTISSRVRANLKKNGLWSLLAAVLLLTVASPLIYMYVNDLITSAVEEAKYKTVLKKATTIGDLTLPVGTQLELPNSYLIDEKWLKPEYFEKANFKKPVLWRGLSITSMRRYLHTQQDNFPESYKVTRITWGDSLETVLDKPHNIQGFYCKEKVEWRLLHSNDDENNSDYHDYDAAGNGPAYRVTSCFSAGQRITDSMNHIHIRIPKNSYISQRRWINKQLPKGYHDLWVINDDKTISTNLFELSNAYFDLHLNNHTLIGLYGEITEINTTCPLEIGDYIQWEHSNPNVLQVHSNRNLNRQQCGQLTIETVAINETAG</sequence>
<keyword evidence="1" id="KW-1133">Transmembrane helix</keyword>
<keyword evidence="1" id="KW-0472">Membrane</keyword>
<feature type="transmembrane region" description="Helical" evidence="1">
    <location>
        <begin position="45"/>
        <end position="67"/>
    </location>
</feature>
<reference evidence="3 5" key="2">
    <citation type="submission" date="2017-06" db="EMBL/GenBank/DDBJ databases">
        <authorList>
            <consortium name="Pathogen Informatics"/>
        </authorList>
    </citation>
    <scope>NUCLEOTIDE SEQUENCE [LARGE SCALE GENOMIC DNA]</scope>
    <source>
        <strain evidence="3 5">NCTC12230</strain>
    </source>
</reference>
<dbReference type="Proteomes" id="UP000215033">
    <property type="component" value="Chromosome 1"/>
</dbReference>
<name>A0AB38DST0_9NEIS</name>
<dbReference type="AlphaFoldDB" id="A0AB38DST0"/>
<dbReference type="EMBL" id="LT906434">
    <property type="protein sequence ID" value="SNU80418.1"/>
    <property type="molecule type" value="Genomic_DNA"/>
</dbReference>
<feature type="transmembrane region" description="Helical" evidence="1">
    <location>
        <begin position="6"/>
        <end position="33"/>
    </location>
</feature>
<evidence type="ECO:0000313" key="4">
    <source>
        <dbReference type="Proteomes" id="UP000193466"/>
    </source>
</evidence>
<evidence type="ECO:0000313" key="5">
    <source>
        <dbReference type="Proteomes" id="UP000215033"/>
    </source>
</evidence>
<dbReference type="KEGG" id="nzo:SAMEA4504057_1941"/>